<feature type="transmembrane region" description="Helical" evidence="1">
    <location>
        <begin position="84"/>
        <end position="102"/>
    </location>
</feature>
<feature type="transmembrane region" description="Helical" evidence="1">
    <location>
        <begin position="49"/>
        <end position="72"/>
    </location>
</feature>
<keyword evidence="1" id="KW-1133">Transmembrane helix</keyword>
<comment type="caution">
    <text evidence="2">The sequence shown here is derived from an EMBL/GenBank/DDBJ whole genome shotgun (WGS) entry which is preliminary data.</text>
</comment>
<sequence>MTGDLCWQPATLTWRSPCCVVFFFSVFFFPLQIRNLWNEEEDHEERDEIILVLVIYGFDLCWVCIVFEEIYGMRRKMTKREMENYFGFGLGLCSYVLFWFVLGL</sequence>
<dbReference type="EMBL" id="JAZDWU010000008">
    <property type="protein sequence ID" value="KAK9994187.1"/>
    <property type="molecule type" value="Genomic_DNA"/>
</dbReference>
<name>A0AAW2CA23_9ROSI</name>
<evidence type="ECO:0000256" key="1">
    <source>
        <dbReference type="SAM" id="Phobius"/>
    </source>
</evidence>
<organism evidence="2 3">
    <name type="scientific">Lithocarpus litseifolius</name>
    <dbReference type="NCBI Taxonomy" id="425828"/>
    <lineage>
        <taxon>Eukaryota</taxon>
        <taxon>Viridiplantae</taxon>
        <taxon>Streptophyta</taxon>
        <taxon>Embryophyta</taxon>
        <taxon>Tracheophyta</taxon>
        <taxon>Spermatophyta</taxon>
        <taxon>Magnoliopsida</taxon>
        <taxon>eudicotyledons</taxon>
        <taxon>Gunneridae</taxon>
        <taxon>Pentapetalae</taxon>
        <taxon>rosids</taxon>
        <taxon>fabids</taxon>
        <taxon>Fagales</taxon>
        <taxon>Fagaceae</taxon>
        <taxon>Lithocarpus</taxon>
    </lineage>
</organism>
<proteinExistence type="predicted"/>
<protein>
    <recommendedName>
        <fullName evidence="4">Transmembrane protein</fullName>
    </recommendedName>
</protein>
<evidence type="ECO:0008006" key="4">
    <source>
        <dbReference type="Google" id="ProtNLM"/>
    </source>
</evidence>
<accession>A0AAW2CA23</accession>
<gene>
    <name evidence="2" type="ORF">SO802_023890</name>
</gene>
<dbReference type="AlphaFoldDB" id="A0AAW2CA23"/>
<reference evidence="2 3" key="1">
    <citation type="submission" date="2024-01" db="EMBL/GenBank/DDBJ databases">
        <title>A telomere-to-telomere, gap-free genome of sweet tea (Lithocarpus litseifolius).</title>
        <authorList>
            <person name="Zhou J."/>
        </authorList>
    </citation>
    <scope>NUCLEOTIDE SEQUENCE [LARGE SCALE GENOMIC DNA]</scope>
    <source>
        <strain evidence="2">Zhou-2022a</strain>
        <tissue evidence="2">Leaf</tissue>
    </source>
</reference>
<keyword evidence="1" id="KW-0812">Transmembrane</keyword>
<feature type="transmembrane region" description="Helical" evidence="1">
    <location>
        <begin position="12"/>
        <end position="29"/>
    </location>
</feature>
<evidence type="ECO:0000313" key="3">
    <source>
        <dbReference type="Proteomes" id="UP001459277"/>
    </source>
</evidence>
<evidence type="ECO:0000313" key="2">
    <source>
        <dbReference type="EMBL" id="KAK9994187.1"/>
    </source>
</evidence>
<keyword evidence="1" id="KW-0472">Membrane</keyword>
<keyword evidence="3" id="KW-1185">Reference proteome</keyword>
<dbReference type="Proteomes" id="UP001459277">
    <property type="component" value="Unassembled WGS sequence"/>
</dbReference>